<dbReference type="SUPFAM" id="SSF53448">
    <property type="entry name" value="Nucleotide-diphospho-sugar transferases"/>
    <property type="match status" value="1"/>
</dbReference>
<dbReference type="EMBL" id="UINC01203371">
    <property type="protein sequence ID" value="SVE23592.1"/>
    <property type="molecule type" value="Genomic_DNA"/>
</dbReference>
<dbReference type="InterPro" id="IPR029044">
    <property type="entry name" value="Nucleotide-diphossugar_trans"/>
</dbReference>
<proteinExistence type="predicted"/>
<dbReference type="AlphaFoldDB" id="A0A383BUL4"/>
<protein>
    <recommendedName>
        <fullName evidence="2">MobA-like NTP transferase domain-containing protein</fullName>
    </recommendedName>
</protein>
<feature type="non-terminal residue" evidence="1">
    <location>
        <position position="1"/>
    </location>
</feature>
<evidence type="ECO:0008006" key="2">
    <source>
        <dbReference type="Google" id="ProtNLM"/>
    </source>
</evidence>
<evidence type="ECO:0000313" key="1">
    <source>
        <dbReference type="EMBL" id="SVE23592.1"/>
    </source>
</evidence>
<dbReference type="Gene3D" id="3.90.550.10">
    <property type="entry name" value="Spore Coat Polysaccharide Biosynthesis Protein SpsA, Chain A"/>
    <property type="match status" value="1"/>
</dbReference>
<reference evidence="1" key="1">
    <citation type="submission" date="2018-05" db="EMBL/GenBank/DDBJ databases">
        <authorList>
            <person name="Lanie J.A."/>
            <person name="Ng W.-L."/>
            <person name="Kazmierczak K.M."/>
            <person name="Andrzejewski T.M."/>
            <person name="Davidsen T.M."/>
            <person name="Wayne K.J."/>
            <person name="Tettelin H."/>
            <person name="Glass J.I."/>
            <person name="Rusch D."/>
            <person name="Podicherti R."/>
            <person name="Tsui H.-C.T."/>
            <person name="Winkler M.E."/>
        </authorList>
    </citation>
    <scope>NUCLEOTIDE SEQUENCE</scope>
</reference>
<gene>
    <name evidence="1" type="ORF">METZ01_LOCUS476446</name>
</gene>
<sequence>RICGDSPFIDPSIIDEAIAVFSSSDFDLVTNVFPRSFPKGQSVEIIKTTALGRISKAMLSDEEREHATSYFYNNHLKFKIGTIRRGGDYANSHHCIDDQRDFTIAERVVDAKDLNGLGWKEIENLWIKASKSISEN</sequence>
<organism evidence="1">
    <name type="scientific">marine metagenome</name>
    <dbReference type="NCBI Taxonomy" id="408172"/>
    <lineage>
        <taxon>unclassified sequences</taxon>
        <taxon>metagenomes</taxon>
        <taxon>ecological metagenomes</taxon>
    </lineage>
</organism>
<name>A0A383BUL4_9ZZZZ</name>
<accession>A0A383BUL4</accession>